<evidence type="ECO:0000256" key="9">
    <source>
        <dbReference type="ARBA" id="ARBA00023141"/>
    </source>
</evidence>
<evidence type="ECO:0000256" key="6">
    <source>
        <dbReference type="ARBA" id="ARBA00022741"/>
    </source>
</evidence>
<gene>
    <name evidence="11" type="primary">aroK</name>
    <name evidence="13" type="ORF">E9228_000264</name>
</gene>
<dbReference type="EC" id="2.7.1.71" evidence="3 11"/>
<dbReference type="HAMAP" id="MF_00109">
    <property type="entry name" value="Shikimate_kinase"/>
    <property type="match status" value="1"/>
</dbReference>
<feature type="binding site" evidence="11">
    <location>
        <position position="49"/>
    </location>
    <ligand>
        <name>substrate</name>
    </ligand>
</feature>
<evidence type="ECO:0000256" key="7">
    <source>
        <dbReference type="ARBA" id="ARBA00022777"/>
    </source>
</evidence>
<name>A0ABX0T2D3_9MICO</name>
<dbReference type="InterPro" id="IPR000623">
    <property type="entry name" value="Shikimate_kinase/TSH1"/>
</dbReference>
<comment type="subcellular location">
    <subcellularLocation>
        <location evidence="11">Cytoplasm</location>
    </subcellularLocation>
</comment>
<dbReference type="GO" id="GO:0004765">
    <property type="term" value="F:shikimate kinase activity"/>
    <property type="evidence" value="ECO:0007669"/>
    <property type="project" value="UniProtKB-EC"/>
</dbReference>
<reference evidence="13 14" key="1">
    <citation type="submission" date="2020-03" db="EMBL/GenBank/DDBJ databases">
        <title>Above-ground endophytic microbial communities from plants in different locations in the United States.</title>
        <authorList>
            <person name="Frank C."/>
        </authorList>
    </citation>
    <scope>NUCLEOTIDE SEQUENCE [LARGE SCALE GENOMIC DNA]</scope>
    <source>
        <strain evidence="13 14">WW7</strain>
    </source>
</reference>
<dbReference type="Gene3D" id="3.40.50.300">
    <property type="entry name" value="P-loop containing nucleotide triphosphate hydrolases"/>
    <property type="match status" value="1"/>
</dbReference>
<dbReference type="SUPFAM" id="SSF52540">
    <property type="entry name" value="P-loop containing nucleoside triphosphate hydrolases"/>
    <property type="match status" value="1"/>
</dbReference>
<dbReference type="CDD" id="cd00464">
    <property type="entry name" value="SK"/>
    <property type="match status" value="1"/>
</dbReference>
<evidence type="ECO:0000256" key="2">
    <source>
        <dbReference type="ARBA" id="ARBA00006997"/>
    </source>
</evidence>
<dbReference type="InterPro" id="IPR027417">
    <property type="entry name" value="P-loop_NTPase"/>
</dbReference>
<feature type="binding site" evidence="11">
    <location>
        <position position="164"/>
    </location>
    <ligand>
        <name>ATP</name>
        <dbReference type="ChEBI" id="CHEBI:30616"/>
    </ligand>
</feature>
<evidence type="ECO:0000256" key="3">
    <source>
        <dbReference type="ARBA" id="ARBA00012154"/>
    </source>
</evidence>
<feature type="binding site" evidence="11">
    <location>
        <position position="147"/>
    </location>
    <ligand>
        <name>substrate</name>
    </ligand>
</feature>
<feature type="binding site" evidence="11">
    <location>
        <begin position="27"/>
        <end position="32"/>
    </location>
    <ligand>
        <name>ATP</name>
        <dbReference type="ChEBI" id="CHEBI:30616"/>
    </ligand>
</feature>
<feature type="binding site" evidence="11">
    <location>
        <position position="72"/>
    </location>
    <ligand>
        <name>substrate</name>
    </ligand>
</feature>
<feature type="binding site" evidence="11">
    <location>
        <position position="129"/>
    </location>
    <ligand>
        <name>ATP</name>
        <dbReference type="ChEBI" id="CHEBI:30616"/>
    </ligand>
</feature>
<keyword evidence="8 11" id="KW-0067">ATP-binding</keyword>
<dbReference type="RefSeq" id="WP_341849727.1">
    <property type="nucleotide sequence ID" value="NZ_JAAOYO010000001.1"/>
</dbReference>
<keyword evidence="11" id="KW-0963">Cytoplasm</keyword>
<dbReference type="PRINTS" id="PR01100">
    <property type="entry name" value="SHIKIMTKNASE"/>
</dbReference>
<evidence type="ECO:0000256" key="4">
    <source>
        <dbReference type="ARBA" id="ARBA00022605"/>
    </source>
</evidence>
<evidence type="ECO:0000256" key="1">
    <source>
        <dbReference type="ARBA" id="ARBA00004842"/>
    </source>
</evidence>
<keyword evidence="9 11" id="KW-0057">Aromatic amino acid biosynthesis</keyword>
<dbReference type="Proteomes" id="UP001318300">
    <property type="component" value="Unassembled WGS sequence"/>
</dbReference>
<sequence length="222" mass="22489">MTGADVPRGADLPPDTPGPIVVIGPMGAGKSSVGRRVAKALGVPFTDTDRVIAREHGPIPQLFAERGEPAFRELEAAAVRQAMQTGGVVSVGGGAVMHPDTRAAMTGAHVVLLTVTAEAVAARIAGSDRPLIASGGITAWQRILDERAPTYAALAHVVLDTSRRPMSRVADDVVAWVRSTVQDTAGDADTSAPPSATPPTAAPPTAAPPTAAPPATPDEGAP</sequence>
<accession>A0ABX0T2D3</accession>
<feature type="binding site" evidence="11">
    <location>
        <position position="31"/>
    </location>
    <ligand>
        <name>Mg(2+)</name>
        <dbReference type="ChEBI" id="CHEBI:18420"/>
    </ligand>
</feature>
<evidence type="ECO:0000256" key="5">
    <source>
        <dbReference type="ARBA" id="ARBA00022679"/>
    </source>
</evidence>
<dbReference type="PANTHER" id="PTHR21087:SF16">
    <property type="entry name" value="SHIKIMATE KINASE 1, CHLOROPLASTIC"/>
    <property type="match status" value="1"/>
</dbReference>
<organism evidence="13 14">
    <name type="scientific">Curtobacterium salicis</name>
    <dbReference type="NCBI Taxonomy" id="1779862"/>
    <lineage>
        <taxon>Bacteria</taxon>
        <taxon>Bacillati</taxon>
        <taxon>Actinomycetota</taxon>
        <taxon>Actinomycetes</taxon>
        <taxon>Micrococcales</taxon>
        <taxon>Microbacteriaceae</taxon>
        <taxon>Curtobacterium</taxon>
    </lineage>
</organism>
<comment type="pathway">
    <text evidence="1 11">Metabolic intermediate biosynthesis; chorismate biosynthesis; chorismate from D-erythrose 4-phosphate and phosphoenolpyruvate: step 5/7.</text>
</comment>
<comment type="caution">
    <text evidence="13">The sequence shown here is derived from an EMBL/GenBank/DDBJ whole genome shotgun (WGS) entry which is preliminary data.</text>
</comment>
<keyword evidence="11" id="KW-0460">Magnesium</keyword>
<keyword evidence="6 11" id="KW-0547">Nucleotide-binding</keyword>
<feature type="binding site" evidence="11">
    <location>
        <position position="93"/>
    </location>
    <ligand>
        <name>substrate</name>
    </ligand>
</feature>
<dbReference type="Pfam" id="PF01202">
    <property type="entry name" value="SKI"/>
    <property type="match status" value="1"/>
</dbReference>
<evidence type="ECO:0000256" key="8">
    <source>
        <dbReference type="ARBA" id="ARBA00022840"/>
    </source>
</evidence>
<evidence type="ECO:0000256" key="12">
    <source>
        <dbReference type="SAM" id="MobiDB-lite"/>
    </source>
</evidence>
<protein>
    <recommendedName>
        <fullName evidence="3 11">Shikimate kinase</fullName>
        <shortName evidence="11">SK</shortName>
        <ecNumber evidence="3 11">2.7.1.71</ecNumber>
    </recommendedName>
</protein>
<dbReference type="EMBL" id="JAAOYO010000001">
    <property type="protein sequence ID" value="NII39645.1"/>
    <property type="molecule type" value="Genomic_DNA"/>
</dbReference>
<evidence type="ECO:0000313" key="14">
    <source>
        <dbReference type="Proteomes" id="UP001318300"/>
    </source>
</evidence>
<evidence type="ECO:0000313" key="13">
    <source>
        <dbReference type="EMBL" id="NII39645.1"/>
    </source>
</evidence>
<keyword evidence="5 11" id="KW-0808">Transferase</keyword>
<comment type="catalytic activity">
    <reaction evidence="10 11">
        <text>shikimate + ATP = 3-phosphoshikimate + ADP + H(+)</text>
        <dbReference type="Rhea" id="RHEA:13121"/>
        <dbReference type="ChEBI" id="CHEBI:15378"/>
        <dbReference type="ChEBI" id="CHEBI:30616"/>
        <dbReference type="ChEBI" id="CHEBI:36208"/>
        <dbReference type="ChEBI" id="CHEBI:145989"/>
        <dbReference type="ChEBI" id="CHEBI:456216"/>
        <dbReference type="EC" id="2.7.1.71"/>
    </reaction>
</comment>
<keyword evidence="7 11" id="KW-0418">Kinase</keyword>
<comment type="cofactor">
    <cofactor evidence="11">
        <name>Mg(2+)</name>
        <dbReference type="ChEBI" id="CHEBI:18420"/>
    </cofactor>
    <text evidence="11">Binds 1 Mg(2+) ion per subunit.</text>
</comment>
<dbReference type="InterPro" id="IPR031322">
    <property type="entry name" value="Shikimate/glucono_kinase"/>
</dbReference>
<comment type="similarity">
    <text evidence="2 11">Belongs to the shikimate kinase family.</text>
</comment>
<comment type="subunit">
    <text evidence="11">Monomer.</text>
</comment>
<proteinExistence type="inferred from homology"/>
<dbReference type="PANTHER" id="PTHR21087">
    <property type="entry name" value="SHIKIMATE KINASE"/>
    <property type="match status" value="1"/>
</dbReference>
<keyword evidence="4 11" id="KW-0028">Amino-acid biosynthesis</keyword>
<comment type="function">
    <text evidence="11">Catalyzes the specific phosphorylation of the 3-hydroxyl group of shikimic acid using ATP as a cosubstrate.</text>
</comment>
<dbReference type="PROSITE" id="PS01128">
    <property type="entry name" value="SHIKIMATE_KINASE"/>
    <property type="match status" value="1"/>
</dbReference>
<evidence type="ECO:0000256" key="11">
    <source>
        <dbReference type="HAMAP-Rule" id="MF_00109"/>
    </source>
</evidence>
<feature type="compositionally biased region" description="Pro residues" evidence="12">
    <location>
        <begin position="195"/>
        <end position="216"/>
    </location>
</feature>
<dbReference type="InterPro" id="IPR023000">
    <property type="entry name" value="Shikimate_kinase_CS"/>
</dbReference>
<feature type="region of interest" description="Disordered" evidence="12">
    <location>
        <begin position="183"/>
        <end position="222"/>
    </location>
</feature>
<keyword evidence="14" id="KW-1185">Reference proteome</keyword>
<keyword evidence="11" id="KW-0479">Metal-binding</keyword>
<evidence type="ECO:0000256" key="10">
    <source>
        <dbReference type="ARBA" id="ARBA00048567"/>
    </source>
</evidence>